<evidence type="ECO:0000256" key="1">
    <source>
        <dbReference type="ARBA" id="ARBA00004127"/>
    </source>
</evidence>
<dbReference type="Pfam" id="PF07690">
    <property type="entry name" value="MFS_1"/>
    <property type="match status" value="1"/>
</dbReference>
<comment type="subcellular location">
    <subcellularLocation>
        <location evidence="1">Endomembrane system</location>
        <topology evidence="1">Multi-pass membrane protein</topology>
    </subcellularLocation>
</comment>
<proteinExistence type="predicted"/>
<name>A0A9D9IGY2_9BACT</name>
<dbReference type="GO" id="GO:0012505">
    <property type="term" value="C:endomembrane system"/>
    <property type="evidence" value="ECO:0007669"/>
    <property type="project" value="UniProtKB-SubCell"/>
</dbReference>
<feature type="transmembrane region" description="Helical" evidence="5">
    <location>
        <begin position="303"/>
        <end position="325"/>
    </location>
</feature>
<evidence type="ECO:0000313" key="8">
    <source>
        <dbReference type="Proteomes" id="UP000823603"/>
    </source>
</evidence>
<dbReference type="InterPro" id="IPR036259">
    <property type="entry name" value="MFS_trans_sf"/>
</dbReference>
<dbReference type="CDD" id="cd17345">
    <property type="entry name" value="MFS_GlpT"/>
    <property type="match status" value="1"/>
</dbReference>
<keyword evidence="3 5" id="KW-1133">Transmembrane helix</keyword>
<dbReference type="PANTHER" id="PTHR43826">
    <property type="entry name" value="GLUCOSE-6-PHOSPHATE EXCHANGER SLC37A4"/>
    <property type="match status" value="1"/>
</dbReference>
<organism evidence="7 8">
    <name type="scientific">Candidatus Cryptobacteroides faecavium</name>
    <dbReference type="NCBI Taxonomy" id="2840762"/>
    <lineage>
        <taxon>Bacteria</taxon>
        <taxon>Pseudomonadati</taxon>
        <taxon>Bacteroidota</taxon>
        <taxon>Bacteroidia</taxon>
        <taxon>Bacteroidales</taxon>
        <taxon>Candidatus Cryptobacteroides</taxon>
    </lineage>
</organism>
<dbReference type="Gene3D" id="1.20.1250.20">
    <property type="entry name" value="MFS general substrate transporter like domains"/>
    <property type="match status" value="2"/>
</dbReference>
<dbReference type="PANTHER" id="PTHR43826:SF6">
    <property type="entry name" value="GLYCEROL-3-PHOSPHATE TRANSPORTER"/>
    <property type="match status" value="1"/>
</dbReference>
<feature type="transmembrane region" description="Helical" evidence="5">
    <location>
        <begin position="337"/>
        <end position="365"/>
    </location>
</feature>
<dbReference type="EMBL" id="JADIMB010000106">
    <property type="protein sequence ID" value="MBO8471583.1"/>
    <property type="molecule type" value="Genomic_DNA"/>
</dbReference>
<comment type="caution">
    <text evidence="7">The sequence shown here is derived from an EMBL/GenBank/DDBJ whole genome shotgun (WGS) entry which is preliminary data.</text>
</comment>
<dbReference type="SUPFAM" id="SSF103473">
    <property type="entry name" value="MFS general substrate transporter"/>
    <property type="match status" value="1"/>
</dbReference>
<dbReference type="InterPro" id="IPR051337">
    <property type="entry name" value="OPA_Antiporter"/>
</dbReference>
<keyword evidence="2 5" id="KW-0812">Transmembrane</keyword>
<dbReference type="PROSITE" id="PS50850">
    <property type="entry name" value="MFS"/>
    <property type="match status" value="1"/>
</dbReference>
<feature type="transmembrane region" description="Helical" evidence="5">
    <location>
        <begin position="171"/>
        <end position="192"/>
    </location>
</feature>
<dbReference type="Proteomes" id="UP000823603">
    <property type="component" value="Unassembled WGS sequence"/>
</dbReference>
<feature type="transmembrane region" description="Helical" evidence="5">
    <location>
        <begin position="96"/>
        <end position="118"/>
    </location>
</feature>
<evidence type="ECO:0000256" key="5">
    <source>
        <dbReference type="SAM" id="Phobius"/>
    </source>
</evidence>
<feature type="transmembrane region" description="Helical" evidence="5">
    <location>
        <begin position="28"/>
        <end position="44"/>
    </location>
</feature>
<dbReference type="InterPro" id="IPR011701">
    <property type="entry name" value="MFS"/>
</dbReference>
<evidence type="ECO:0000259" key="6">
    <source>
        <dbReference type="PROSITE" id="PS50850"/>
    </source>
</evidence>
<dbReference type="InterPro" id="IPR020846">
    <property type="entry name" value="MFS_dom"/>
</dbReference>
<reference evidence="7" key="2">
    <citation type="journal article" date="2021" name="PeerJ">
        <title>Extensive microbial diversity within the chicken gut microbiome revealed by metagenomics and culture.</title>
        <authorList>
            <person name="Gilroy R."/>
            <person name="Ravi A."/>
            <person name="Getino M."/>
            <person name="Pursley I."/>
            <person name="Horton D.L."/>
            <person name="Alikhan N.F."/>
            <person name="Baker D."/>
            <person name="Gharbi K."/>
            <person name="Hall N."/>
            <person name="Watson M."/>
            <person name="Adriaenssens E.M."/>
            <person name="Foster-Nyarko E."/>
            <person name="Jarju S."/>
            <person name="Secka A."/>
            <person name="Antonio M."/>
            <person name="Oren A."/>
            <person name="Chaudhuri R.R."/>
            <person name="La Ragione R."/>
            <person name="Hildebrand F."/>
            <person name="Pallen M.J."/>
        </authorList>
    </citation>
    <scope>NUCLEOTIDE SEQUENCE</scope>
    <source>
        <strain evidence="7">B2-22910</strain>
    </source>
</reference>
<evidence type="ECO:0000256" key="2">
    <source>
        <dbReference type="ARBA" id="ARBA00022692"/>
    </source>
</evidence>
<reference evidence="7" key="1">
    <citation type="submission" date="2020-10" db="EMBL/GenBank/DDBJ databases">
        <authorList>
            <person name="Gilroy R."/>
        </authorList>
    </citation>
    <scope>NUCLEOTIDE SEQUENCE</scope>
    <source>
        <strain evidence="7">B2-22910</strain>
    </source>
</reference>
<feature type="transmembrane region" description="Helical" evidence="5">
    <location>
        <begin position="265"/>
        <end position="283"/>
    </location>
</feature>
<feature type="domain" description="Major facilitator superfamily (MFS) profile" evidence="6">
    <location>
        <begin position="26"/>
        <end position="468"/>
    </location>
</feature>
<feature type="transmembrane region" description="Helical" evidence="5">
    <location>
        <begin position="377"/>
        <end position="396"/>
    </location>
</feature>
<gene>
    <name evidence="7" type="ORF">IAB82_07315</name>
</gene>
<dbReference type="PIRSF" id="PIRSF002808">
    <property type="entry name" value="Hexose_phosphate_transp"/>
    <property type="match status" value="1"/>
</dbReference>
<feature type="transmembrane region" description="Helical" evidence="5">
    <location>
        <begin position="124"/>
        <end position="150"/>
    </location>
</feature>
<feature type="transmembrane region" description="Helical" evidence="5">
    <location>
        <begin position="64"/>
        <end position="84"/>
    </location>
</feature>
<feature type="transmembrane region" description="Helical" evidence="5">
    <location>
        <begin position="440"/>
        <end position="464"/>
    </location>
</feature>
<feature type="transmembrane region" description="Helical" evidence="5">
    <location>
        <begin position="198"/>
        <end position="218"/>
    </location>
</feature>
<dbReference type="InterPro" id="IPR000849">
    <property type="entry name" value="Sugar_P_transporter"/>
</dbReference>
<evidence type="ECO:0000256" key="4">
    <source>
        <dbReference type="ARBA" id="ARBA00023136"/>
    </source>
</evidence>
<dbReference type="AlphaFoldDB" id="A0A9D9IGY2"/>
<dbReference type="GO" id="GO:0035435">
    <property type="term" value="P:phosphate ion transmembrane transport"/>
    <property type="evidence" value="ECO:0007669"/>
    <property type="project" value="TreeGrafter"/>
</dbReference>
<dbReference type="GO" id="GO:0061513">
    <property type="term" value="F:glucose 6-phosphate:phosphate antiporter activity"/>
    <property type="evidence" value="ECO:0007669"/>
    <property type="project" value="TreeGrafter"/>
</dbReference>
<dbReference type="GO" id="GO:0005886">
    <property type="term" value="C:plasma membrane"/>
    <property type="evidence" value="ECO:0007669"/>
    <property type="project" value="TreeGrafter"/>
</dbReference>
<feature type="transmembrane region" description="Helical" evidence="5">
    <location>
        <begin position="408"/>
        <end position="428"/>
    </location>
</feature>
<keyword evidence="4 5" id="KW-0472">Membrane</keyword>
<sequence>MARFFDPPAAKPLLPEDRIPKVYRSMRLKVFMGAFLGYAAYYLVRKNLSLAAPGMIEDGLVDKSGVGIAMSAVSIAYAFSKFIMGSVSDRSDARKFLVVGLVLSALTMMAVGFIPFGANQMLNVAVIFILMLVIGWLSGMGWPPCGRVMAYWFSQNERSFKMSIWNTSHTFGGGSLGLLVSLGFIIFAGIGIEQSWRAAFIVPSAVALLIAVFCWWAIRDTPQSCGLPSINDYRNDYSGVKSKDKEVVKIPFRTLFVDYVFKNRLLWMIAFANAFVYMVRYGVGDWAPLYLQEMDIMTPEQSNLAFALHNYAGIPGTIICGWISAKFFKGRCTPPNVIFMGIVLVGTLIYWQAGNIAAFFTGAAASPETVASLTRGLIYFALIIVGFCIYGPVALIGIQALNLVPKNAAGTAAGFVGLFGYLFGDALLSKMLMGTVAENAGWHVTFMMLCIASILALALCATTWNSEKKLAGN</sequence>
<evidence type="ECO:0000313" key="7">
    <source>
        <dbReference type="EMBL" id="MBO8471583.1"/>
    </source>
</evidence>
<evidence type="ECO:0000256" key="3">
    <source>
        <dbReference type="ARBA" id="ARBA00022989"/>
    </source>
</evidence>
<protein>
    <submittedName>
        <fullName evidence="7">MFS transporter</fullName>
    </submittedName>
</protein>
<accession>A0A9D9IGY2</accession>